<dbReference type="SUPFAM" id="SSF56059">
    <property type="entry name" value="Glutathione synthetase ATP-binding domain-like"/>
    <property type="match status" value="1"/>
</dbReference>
<dbReference type="EMBL" id="BNJK01000001">
    <property type="protein sequence ID" value="GHO95364.1"/>
    <property type="molecule type" value="Genomic_DNA"/>
</dbReference>
<dbReference type="GO" id="GO:0018169">
    <property type="term" value="F:ribosomal S6-glutamic acid ligase activity"/>
    <property type="evidence" value="ECO:0007669"/>
    <property type="project" value="TreeGrafter"/>
</dbReference>
<dbReference type="GO" id="GO:0009432">
    <property type="term" value="P:SOS response"/>
    <property type="evidence" value="ECO:0007669"/>
    <property type="project" value="TreeGrafter"/>
</dbReference>
<dbReference type="PANTHER" id="PTHR21621">
    <property type="entry name" value="RIBOSOMAL PROTEIN S6 MODIFICATION PROTEIN"/>
    <property type="match status" value="1"/>
</dbReference>
<name>A0A8J3N1Q6_9CHLR</name>
<feature type="domain" description="ATP-grasp" evidence="2">
    <location>
        <begin position="95"/>
        <end position="275"/>
    </location>
</feature>
<dbReference type="GO" id="GO:0005737">
    <property type="term" value="C:cytoplasm"/>
    <property type="evidence" value="ECO:0007669"/>
    <property type="project" value="TreeGrafter"/>
</dbReference>
<dbReference type="Pfam" id="PF08443">
    <property type="entry name" value="RimK"/>
    <property type="match status" value="1"/>
</dbReference>
<reference evidence="3" key="1">
    <citation type="submission" date="2020-10" db="EMBL/GenBank/DDBJ databases">
        <title>Taxonomic study of unclassified bacteria belonging to the class Ktedonobacteria.</title>
        <authorList>
            <person name="Yabe S."/>
            <person name="Wang C.M."/>
            <person name="Zheng Y."/>
            <person name="Sakai Y."/>
            <person name="Cavaletti L."/>
            <person name="Monciardini P."/>
            <person name="Donadio S."/>
        </authorList>
    </citation>
    <scope>NUCLEOTIDE SEQUENCE</scope>
    <source>
        <strain evidence="3">ID150040</strain>
    </source>
</reference>
<gene>
    <name evidence="3" type="ORF">KSF_054120</name>
</gene>
<evidence type="ECO:0000259" key="2">
    <source>
        <dbReference type="PROSITE" id="PS50975"/>
    </source>
</evidence>
<dbReference type="InterPro" id="IPR013651">
    <property type="entry name" value="ATP-grasp_RimK-type"/>
</dbReference>
<comment type="caution">
    <text evidence="3">The sequence shown here is derived from an EMBL/GenBank/DDBJ whole genome shotgun (WGS) entry which is preliminary data.</text>
</comment>
<dbReference type="GO" id="GO:0005524">
    <property type="term" value="F:ATP binding"/>
    <property type="evidence" value="ECO:0007669"/>
    <property type="project" value="UniProtKB-UniRule"/>
</dbReference>
<dbReference type="Proteomes" id="UP000597444">
    <property type="component" value="Unassembled WGS sequence"/>
</dbReference>
<accession>A0A8J3N1Q6</accession>
<keyword evidence="1" id="KW-0067">ATP-binding</keyword>
<evidence type="ECO:0000313" key="3">
    <source>
        <dbReference type="EMBL" id="GHO95364.1"/>
    </source>
</evidence>
<dbReference type="InterPro" id="IPR011761">
    <property type="entry name" value="ATP-grasp"/>
</dbReference>
<evidence type="ECO:0000256" key="1">
    <source>
        <dbReference type="PROSITE-ProRule" id="PRU00409"/>
    </source>
</evidence>
<dbReference type="AlphaFoldDB" id="A0A8J3N1Q6"/>
<dbReference type="PROSITE" id="PS50975">
    <property type="entry name" value="ATP_GRASP"/>
    <property type="match status" value="1"/>
</dbReference>
<dbReference type="GO" id="GO:0046872">
    <property type="term" value="F:metal ion binding"/>
    <property type="evidence" value="ECO:0007669"/>
    <property type="project" value="InterPro"/>
</dbReference>
<organism evidence="3 4">
    <name type="scientific">Reticulibacter mediterranei</name>
    <dbReference type="NCBI Taxonomy" id="2778369"/>
    <lineage>
        <taxon>Bacteria</taxon>
        <taxon>Bacillati</taxon>
        <taxon>Chloroflexota</taxon>
        <taxon>Ktedonobacteria</taxon>
        <taxon>Ktedonobacterales</taxon>
        <taxon>Reticulibacteraceae</taxon>
        <taxon>Reticulibacter</taxon>
    </lineage>
</organism>
<dbReference type="Gene3D" id="3.40.50.20">
    <property type="match status" value="1"/>
</dbReference>
<sequence length="327" mass="36171">MHFCFIIEEQYRHDSMPTIVSNQLLQWGHSVDILVPQDTITSLSDLPKKRYDAYVLKTVSDGPGLSLLEAAEAVGIPTINHSWAIRRVRDKAIAVVMAQAQNIPMPVTYFVAHPRLLNQVPLEYFPLVVKPTNGSSCRQIHYIDTPSALTTLDIEATNGTTNGSFWLAQHYEVNNGFDTKIYVAGNNVFAVTKRSPLHPEIEVEKRPAAVSPALRSLALQVGRLFGLDIYGLDVVETSKGPIVVDINDFPSFGNVPEAEKLVARSVIETAQRMKQQFPHETAPSVPKITHKLPAILLSSTPIQRDCSVPSSMLPPALSAQEEYIVNR</sequence>
<dbReference type="RefSeq" id="WP_220206048.1">
    <property type="nucleotide sequence ID" value="NZ_BNJK01000001.1"/>
</dbReference>
<evidence type="ECO:0000313" key="4">
    <source>
        <dbReference type="Proteomes" id="UP000597444"/>
    </source>
</evidence>
<dbReference type="Gene3D" id="3.30.470.20">
    <property type="entry name" value="ATP-grasp fold, B domain"/>
    <property type="match status" value="1"/>
</dbReference>
<keyword evidence="4" id="KW-1185">Reference proteome</keyword>
<protein>
    <recommendedName>
        <fullName evidence="2">ATP-grasp domain-containing protein</fullName>
    </recommendedName>
</protein>
<dbReference type="PANTHER" id="PTHR21621:SF0">
    <property type="entry name" value="BETA-CITRYLGLUTAMATE SYNTHASE B-RELATED"/>
    <property type="match status" value="1"/>
</dbReference>
<keyword evidence="1" id="KW-0547">Nucleotide-binding</keyword>
<proteinExistence type="predicted"/>